<dbReference type="AlphaFoldDB" id="A0A2P2IX79"/>
<accession>A0A2P2IX79</accession>
<name>A0A2P2IX79_RHIMU</name>
<dbReference type="EMBL" id="GGEC01005341">
    <property type="protein sequence ID" value="MBW85824.1"/>
    <property type="molecule type" value="Transcribed_RNA"/>
</dbReference>
<feature type="transmembrane region" description="Helical" evidence="1">
    <location>
        <begin position="7"/>
        <end position="25"/>
    </location>
</feature>
<evidence type="ECO:0000313" key="2">
    <source>
        <dbReference type="EMBL" id="MBW85824.1"/>
    </source>
</evidence>
<evidence type="ECO:0000256" key="1">
    <source>
        <dbReference type="SAM" id="Phobius"/>
    </source>
</evidence>
<reference evidence="2" key="1">
    <citation type="submission" date="2018-02" db="EMBL/GenBank/DDBJ databases">
        <title>Rhizophora mucronata_Transcriptome.</title>
        <authorList>
            <person name="Meera S.P."/>
            <person name="Sreeshan A."/>
            <person name="Augustine A."/>
        </authorList>
    </citation>
    <scope>NUCLEOTIDE SEQUENCE</scope>
    <source>
        <tissue evidence="2">Leaf</tissue>
    </source>
</reference>
<keyword evidence="1" id="KW-0472">Membrane</keyword>
<proteinExistence type="predicted"/>
<protein>
    <submittedName>
        <fullName evidence="2">Uncharacterized protein</fullName>
    </submittedName>
</protein>
<organism evidence="2">
    <name type="scientific">Rhizophora mucronata</name>
    <name type="common">Asiatic mangrove</name>
    <dbReference type="NCBI Taxonomy" id="61149"/>
    <lineage>
        <taxon>Eukaryota</taxon>
        <taxon>Viridiplantae</taxon>
        <taxon>Streptophyta</taxon>
        <taxon>Embryophyta</taxon>
        <taxon>Tracheophyta</taxon>
        <taxon>Spermatophyta</taxon>
        <taxon>Magnoliopsida</taxon>
        <taxon>eudicotyledons</taxon>
        <taxon>Gunneridae</taxon>
        <taxon>Pentapetalae</taxon>
        <taxon>rosids</taxon>
        <taxon>fabids</taxon>
        <taxon>Malpighiales</taxon>
        <taxon>Rhizophoraceae</taxon>
        <taxon>Rhizophora</taxon>
    </lineage>
</organism>
<keyword evidence="1" id="KW-1133">Transmembrane helix</keyword>
<sequence length="27" mass="3174">MDATIDVNILLIYFCFLGSLFSYTINW</sequence>
<keyword evidence="1" id="KW-0812">Transmembrane</keyword>